<organism evidence="2 3">
    <name type="scientific">Littorina saxatilis</name>
    <dbReference type="NCBI Taxonomy" id="31220"/>
    <lineage>
        <taxon>Eukaryota</taxon>
        <taxon>Metazoa</taxon>
        <taxon>Spiralia</taxon>
        <taxon>Lophotrochozoa</taxon>
        <taxon>Mollusca</taxon>
        <taxon>Gastropoda</taxon>
        <taxon>Caenogastropoda</taxon>
        <taxon>Littorinimorpha</taxon>
        <taxon>Littorinoidea</taxon>
        <taxon>Littorinidae</taxon>
        <taxon>Littorina</taxon>
    </lineage>
</organism>
<sequence>MSEKDKEKKPIGSRSAMWCEYLRNFQHNRLTDKALITTIKEIVFCKEPLRCLLTTVRAGRRVFKQQCLKREIPYHVHCTLLGIDEADLAFNVVLSHGVWKDAVKIFANEGVTRKSRDAAVKKAVQQCRWKEIMLMVETMPSGCAVNSRAVFQEMVRWGKLRLAVELLEKDVSVTDGDLNFAIRACLRLDQLDCVLEFVKRMTSLDEHRTLLTRIRIVEEIITVGKLDSLLEVATYNWRKFCDNRKFLKSLFKVLMRLQQGDFVFEFCQSVEEKWYLSYEIWEIANESAIETCQWQVVKQDILTYKQFGLCLKKCLKKRTERSKICTFLENWCTQEENFEDYDDMPSLVRAIEPIFHNTTSGLIDWLSQESLFNLGFIVSLATGNATKLTRYLEKYGSSIDKCRLLDCIQTMLDDLDTDAAAEILRYLSVEDFDSWYLCECLYSDSLIETCREKGLTEWTVHLAILVDKWEVVKSVMTEHDDIPLSLIDLVIVQACEEEEWQLVQTLTDRCSQSPGTLFKVLQCGISNGEGDETNPGDAMDIRRSILESVDPCLARRFLNGTSLLQIAVVSSGDREKMVRFCIGSGVSTHEQPSGQALHDSAMKTALWNGQLPLVQLLYMSGATSNEELHRLKSDKNLRTRLQGQGRTDIVSYLDHAASTPMTLQDLCRLRVSHLVGCLPGRNDRIESLPLTTITKDLVRFRDIL</sequence>
<evidence type="ECO:0000313" key="2">
    <source>
        <dbReference type="EMBL" id="KAK7090779.1"/>
    </source>
</evidence>
<accession>A0AAN9APT7</accession>
<gene>
    <name evidence="2" type="ORF">V1264_010535</name>
</gene>
<dbReference type="Proteomes" id="UP001374579">
    <property type="component" value="Unassembled WGS sequence"/>
</dbReference>
<proteinExistence type="predicted"/>
<evidence type="ECO:0000313" key="3">
    <source>
        <dbReference type="Proteomes" id="UP001374579"/>
    </source>
</evidence>
<comment type="caution">
    <text evidence="2">The sequence shown here is derived from an EMBL/GenBank/DDBJ whole genome shotgun (WGS) entry which is preliminary data.</text>
</comment>
<feature type="domain" description="SOCS box" evidence="1">
    <location>
        <begin position="658"/>
        <end position="704"/>
    </location>
</feature>
<evidence type="ECO:0000259" key="1">
    <source>
        <dbReference type="PROSITE" id="PS50225"/>
    </source>
</evidence>
<reference evidence="2 3" key="1">
    <citation type="submission" date="2024-02" db="EMBL/GenBank/DDBJ databases">
        <title>Chromosome-scale genome assembly of the rough periwinkle Littorina saxatilis.</title>
        <authorList>
            <person name="De Jode A."/>
            <person name="Faria R."/>
            <person name="Formenti G."/>
            <person name="Sims Y."/>
            <person name="Smith T.P."/>
            <person name="Tracey A."/>
            <person name="Wood J.M.D."/>
            <person name="Zagrodzka Z.B."/>
            <person name="Johannesson K."/>
            <person name="Butlin R.K."/>
            <person name="Leder E.H."/>
        </authorList>
    </citation>
    <scope>NUCLEOTIDE SEQUENCE [LARGE SCALE GENOMIC DNA]</scope>
    <source>
        <strain evidence="2">Snail1</strain>
        <tissue evidence="2">Muscle</tissue>
    </source>
</reference>
<protein>
    <recommendedName>
        <fullName evidence="1">SOCS box domain-containing protein</fullName>
    </recommendedName>
</protein>
<dbReference type="AlphaFoldDB" id="A0AAN9APT7"/>
<dbReference type="InterPro" id="IPR001496">
    <property type="entry name" value="SOCS_box"/>
</dbReference>
<dbReference type="PROSITE" id="PS50225">
    <property type="entry name" value="SOCS"/>
    <property type="match status" value="1"/>
</dbReference>
<keyword evidence="3" id="KW-1185">Reference proteome</keyword>
<name>A0AAN9APT7_9CAEN</name>
<dbReference type="EMBL" id="JBAMIC010000024">
    <property type="protein sequence ID" value="KAK7090779.1"/>
    <property type="molecule type" value="Genomic_DNA"/>
</dbReference>